<feature type="region of interest" description="Disordered" evidence="1">
    <location>
        <begin position="67"/>
        <end position="144"/>
    </location>
</feature>
<name>A0ABP8STQ2_9ACTN</name>
<sequence length="144" mass="15710">MFWNVNAVTRLSFAEHGEMLLSVEPFDDLDAPPQITATLAGLNFADHHRGKRLMSLVAVQRFTGHGILPKTWHGSRPPTSVSGSCRTYPRRQQPGSPLGPATEALTGLPAPELRDLAWWPPRRRPATRGSAKTRTSSPASLPAP</sequence>
<accession>A0ABP8STQ2</accession>
<evidence type="ECO:0000313" key="3">
    <source>
        <dbReference type="Proteomes" id="UP001500307"/>
    </source>
</evidence>
<keyword evidence="3" id="KW-1185">Reference proteome</keyword>
<feature type="compositionally biased region" description="Polar residues" evidence="1">
    <location>
        <begin position="130"/>
        <end position="144"/>
    </location>
</feature>
<proteinExistence type="predicted"/>
<evidence type="ECO:0000256" key="1">
    <source>
        <dbReference type="SAM" id="MobiDB-lite"/>
    </source>
</evidence>
<gene>
    <name evidence="2" type="ORF">GCM10023176_41330</name>
</gene>
<organism evidence="2 3">
    <name type="scientific">Micromonospora coerulea</name>
    <dbReference type="NCBI Taxonomy" id="47856"/>
    <lineage>
        <taxon>Bacteria</taxon>
        <taxon>Bacillati</taxon>
        <taxon>Actinomycetota</taxon>
        <taxon>Actinomycetes</taxon>
        <taxon>Micromonosporales</taxon>
        <taxon>Micromonosporaceae</taxon>
        <taxon>Micromonospora</taxon>
    </lineage>
</organism>
<dbReference type="Proteomes" id="UP001500307">
    <property type="component" value="Unassembled WGS sequence"/>
</dbReference>
<reference evidence="3" key="1">
    <citation type="journal article" date="2019" name="Int. J. Syst. Evol. Microbiol.">
        <title>The Global Catalogue of Microorganisms (GCM) 10K type strain sequencing project: providing services to taxonomists for standard genome sequencing and annotation.</title>
        <authorList>
            <consortium name="The Broad Institute Genomics Platform"/>
            <consortium name="The Broad Institute Genome Sequencing Center for Infectious Disease"/>
            <person name="Wu L."/>
            <person name="Ma J."/>
        </authorList>
    </citation>
    <scope>NUCLEOTIDE SEQUENCE [LARGE SCALE GENOMIC DNA]</scope>
    <source>
        <strain evidence="3">JCM 3175</strain>
    </source>
</reference>
<evidence type="ECO:0000313" key="2">
    <source>
        <dbReference type="EMBL" id="GAA4574380.1"/>
    </source>
</evidence>
<dbReference type="EMBL" id="BAABGU010000023">
    <property type="protein sequence ID" value="GAA4574380.1"/>
    <property type="molecule type" value="Genomic_DNA"/>
</dbReference>
<comment type="caution">
    <text evidence="2">The sequence shown here is derived from an EMBL/GenBank/DDBJ whole genome shotgun (WGS) entry which is preliminary data.</text>
</comment>
<protein>
    <submittedName>
        <fullName evidence="2">Uncharacterized protein</fullName>
    </submittedName>
</protein>